<dbReference type="Gene3D" id="3.30.500.20">
    <property type="entry name" value="BH3703-like domains"/>
    <property type="match status" value="1"/>
</dbReference>
<accession>A0ABT5UKD4</accession>
<keyword evidence="2" id="KW-1185">Reference proteome</keyword>
<sequence>MAYTKEELFQCICECMFESLPSNWKSASMKVEITGNEIQSNFYFTNSNSSKNSFKPINFIAPMNAAKELKEIMSAEGQDWGTMTITISPEGQYEVSIE</sequence>
<evidence type="ECO:0000313" key="2">
    <source>
        <dbReference type="Proteomes" id="UP001528823"/>
    </source>
</evidence>
<dbReference type="InterPro" id="IPR036170">
    <property type="entry name" value="YezG-like_sf"/>
</dbReference>
<comment type="caution">
    <text evidence="1">The sequence shown here is derived from an EMBL/GenBank/DDBJ whole genome shotgun (WGS) entry which is preliminary data.</text>
</comment>
<dbReference type="Proteomes" id="UP001528823">
    <property type="component" value="Unassembled WGS sequence"/>
</dbReference>
<dbReference type="SUPFAM" id="SSF160424">
    <property type="entry name" value="BH3703-like"/>
    <property type="match status" value="1"/>
</dbReference>
<organism evidence="1 2">
    <name type="scientific">Spartinivicinus poritis</name>
    <dbReference type="NCBI Taxonomy" id="2994640"/>
    <lineage>
        <taxon>Bacteria</taxon>
        <taxon>Pseudomonadati</taxon>
        <taxon>Pseudomonadota</taxon>
        <taxon>Gammaproteobacteria</taxon>
        <taxon>Oceanospirillales</taxon>
        <taxon>Zooshikellaceae</taxon>
        <taxon>Spartinivicinus</taxon>
    </lineage>
</organism>
<reference evidence="1 2" key="1">
    <citation type="submission" date="2022-11" db="EMBL/GenBank/DDBJ databases">
        <title>Spartinivicinus poritis sp. nov., isolated from scleractinian coral Porites lutea.</title>
        <authorList>
            <person name="Zhang G."/>
            <person name="Cai L."/>
            <person name="Wei Q."/>
        </authorList>
    </citation>
    <scope>NUCLEOTIDE SEQUENCE [LARGE SCALE GENOMIC DNA]</scope>
    <source>
        <strain evidence="1 2">A2-2</strain>
    </source>
</reference>
<dbReference type="EMBL" id="JAPMOU010000067">
    <property type="protein sequence ID" value="MDE1465494.1"/>
    <property type="molecule type" value="Genomic_DNA"/>
</dbReference>
<name>A0ABT5UKD4_9GAMM</name>
<evidence type="ECO:0000313" key="1">
    <source>
        <dbReference type="EMBL" id="MDE1465494.1"/>
    </source>
</evidence>
<dbReference type="RefSeq" id="WP_274691800.1">
    <property type="nucleotide sequence ID" value="NZ_JAPMOU010000067.1"/>
</dbReference>
<gene>
    <name evidence="1" type="ORF">ORQ98_26390</name>
</gene>
<proteinExistence type="predicted"/>
<protein>
    <submittedName>
        <fullName evidence="1">Uncharacterized protein</fullName>
    </submittedName>
</protein>